<dbReference type="Proteomes" id="UP001203852">
    <property type="component" value="Unassembled WGS sequence"/>
</dbReference>
<keyword evidence="2" id="KW-1185">Reference proteome</keyword>
<gene>
    <name evidence="1" type="ORF">EDD36DRAFT_252645</name>
</gene>
<dbReference type="EMBL" id="MU404354">
    <property type="protein sequence ID" value="KAI1613000.1"/>
    <property type="molecule type" value="Genomic_DNA"/>
</dbReference>
<protein>
    <submittedName>
        <fullName evidence="1">Uncharacterized protein</fullName>
    </submittedName>
</protein>
<evidence type="ECO:0000313" key="1">
    <source>
        <dbReference type="EMBL" id="KAI1613000.1"/>
    </source>
</evidence>
<accession>A0AAN6IDF7</accession>
<evidence type="ECO:0000313" key="2">
    <source>
        <dbReference type="Proteomes" id="UP001203852"/>
    </source>
</evidence>
<reference evidence="1" key="1">
    <citation type="journal article" date="2022" name="bioRxiv">
        <title>Deciphering the potential niche of two novel black yeast fungi from a biological soil crust based on their genomes, phenotypes, and melanin regulation.</title>
        <authorList>
            <consortium name="DOE Joint Genome Institute"/>
            <person name="Carr E.C."/>
            <person name="Barton Q."/>
            <person name="Grambo S."/>
            <person name="Sullivan M."/>
            <person name="Renfro C.M."/>
            <person name="Kuo A."/>
            <person name="Pangilinan J."/>
            <person name="Lipzen A."/>
            <person name="Keymanesh K."/>
            <person name="Savage E."/>
            <person name="Barry K."/>
            <person name="Grigoriev I.V."/>
            <person name="Riekhof W.R."/>
            <person name="Harris S.S."/>
        </authorList>
    </citation>
    <scope>NUCLEOTIDE SEQUENCE</scope>
    <source>
        <strain evidence="1">JF 03-4F</strain>
    </source>
</reference>
<dbReference type="AlphaFoldDB" id="A0AAN6IDF7"/>
<comment type="caution">
    <text evidence="1">The sequence shown here is derived from an EMBL/GenBank/DDBJ whole genome shotgun (WGS) entry which is preliminary data.</text>
</comment>
<organism evidence="1 2">
    <name type="scientific">Exophiala viscosa</name>
    <dbReference type="NCBI Taxonomy" id="2486360"/>
    <lineage>
        <taxon>Eukaryota</taxon>
        <taxon>Fungi</taxon>
        <taxon>Dikarya</taxon>
        <taxon>Ascomycota</taxon>
        <taxon>Pezizomycotina</taxon>
        <taxon>Eurotiomycetes</taxon>
        <taxon>Chaetothyriomycetidae</taxon>
        <taxon>Chaetothyriales</taxon>
        <taxon>Herpotrichiellaceae</taxon>
        <taxon>Exophiala</taxon>
    </lineage>
</organism>
<name>A0AAN6IDF7_9EURO</name>
<proteinExistence type="predicted"/>
<sequence>MVRYKSQTDCHFFNTNSLILANMTISYSHKMLAAFTNPSITVKFIDCPSSPIPSAKAATRSQPRQLPSQSLTMSLSLPVRSAPLVLSPGFLLLSYEVRQAIYQAIFVQDHPIFLLSFNGRLVSKYPEDVNLAALVLCRQVSEEALQVLYTENYFILHWGNFCYGPPVNQIFSQSLRYLEVDCTVGLEPQLVVVIDPRTVWGYPERIRNLTANLPALGELFFGFDHVGMLLAAALDISMAIPRCTTLLNSPELSLRVWFLRAPHTREKSPQHHALNEVFSRQGSRLIDMLVHRATSPASNVGLMLTASHTPSLRRIVLNGPMIGNLMPKLLQHRCTLGDCGFSIINNGVNPAVSDQTYTGRYVDLVWGYRGPPPGAQRVAEPDMRPWHAQLKDHEKKEVVEMQGYTEPGFPAIADPPITNLAVLWPGWTSAGVSATLLDEAFTRIV</sequence>